<dbReference type="EMBL" id="CZQE01000189">
    <property type="protein sequence ID" value="CUS44878.1"/>
    <property type="molecule type" value="Genomic_DNA"/>
</dbReference>
<dbReference type="Pfam" id="PF06073">
    <property type="entry name" value="DUF934"/>
    <property type="match status" value="1"/>
</dbReference>
<name>A0A160TKJ3_9ZZZZ</name>
<feature type="region of interest" description="Disordered" evidence="1">
    <location>
        <begin position="1"/>
        <end position="27"/>
    </location>
</feature>
<reference evidence="2" key="1">
    <citation type="submission" date="2015-10" db="EMBL/GenBank/DDBJ databases">
        <authorList>
            <person name="Gilbert D.G."/>
        </authorList>
    </citation>
    <scope>NUCLEOTIDE SEQUENCE</scope>
</reference>
<protein>
    <submittedName>
        <fullName evidence="2">Oxidoreductase probably involved in sulfite reduction</fullName>
    </submittedName>
</protein>
<proteinExistence type="predicted"/>
<organism evidence="2">
    <name type="scientific">hydrothermal vent metagenome</name>
    <dbReference type="NCBI Taxonomy" id="652676"/>
    <lineage>
        <taxon>unclassified sequences</taxon>
        <taxon>metagenomes</taxon>
        <taxon>ecological metagenomes</taxon>
    </lineage>
</organism>
<gene>
    <name evidence="2" type="ORF">MGWOODY_Smn672</name>
</gene>
<accession>A0A160TKJ3</accession>
<sequence length="176" mass="19077">MRSNAPIVTSRCARTGNASSTPIAESASIRSRRRSMGDLLRFRDDAPHDEPAVTLDSFLGQTNATAVRIESGDDARALIPHLGQIGLIEVSFPAFRDGRGYSSARILREAGYEGELRAAGDVLVDQIPLMRRCGFDSFAPQAEIDAATLHASLTRYEHVYQAAADGGVPVWKLRHG</sequence>
<evidence type="ECO:0000313" key="2">
    <source>
        <dbReference type="EMBL" id="CUS44878.1"/>
    </source>
</evidence>
<dbReference type="InterPro" id="IPR008318">
    <property type="entry name" value="UCP030820"/>
</dbReference>
<evidence type="ECO:0000256" key="1">
    <source>
        <dbReference type="SAM" id="MobiDB-lite"/>
    </source>
</evidence>
<dbReference type="AlphaFoldDB" id="A0A160TKJ3"/>